<reference evidence="1 2" key="1">
    <citation type="journal article" date="2024" name="Commun. Biol.">
        <title>Comparative genomic analysis of thermophilic fungi reveals convergent evolutionary adaptations and gene losses.</title>
        <authorList>
            <person name="Steindorff A.S."/>
            <person name="Aguilar-Pontes M.V."/>
            <person name="Robinson A.J."/>
            <person name="Andreopoulos B."/>
            <person name="LaButti K."/>
            <person name="Kuo A."/>
            <person name="Mondo S."/>
            <person name="Riley R."/>
            <person name="Otillar R."/>
            <person name="Haridas S."/>
            <person name="Lipzen A."/>
            <person name="Grimwood J."/>
            <person name="Schmutz J."/>
            <person name="Clum A."/>
            <person name="Reid I.D."/>
            <person name="Moisan M.C."/>
            <person name="Butler G."/>
            <person name="Nguyen T.T.M."/>
            <person name="Dewar K."/>
            <person name="Conant G."/>
            <person name="Drula E."/>
            <person name="Henrissat B."/>
            <person name="Hansel C."/>
            <person name="Singer S."/>
            <person name="Hutchinson M.I."/>
            <person name="de Vries R.P."/>
            <person name="Natvig D.O."/>
            <person name="Powell A.J."/>
            <person name="Tsang A."/>
            <person name="Grigoriev I.V."/>
        </authorList>
    </citation>
    <scope>NUCLEOTIDE SEQUENCE [LARGE SCALE GENOMIC DNA]</scope>
    <source>
        <strain evidence="1 2">CBS 494.80</strain>
    </source>
</reference>
<sequence>MENNQVRKADCGSFSYRAHAIRGYRKIPLGTVSVSIQIEPLLVTLEKHGGAERRVAPADFSMPKSLMLCDDAIEWLRWRSGETVRRTSGKPPSLHGTNPSKVLGGLSHFDRDLCQGLSQTCLLSRKTGRPCIHHLPSDEIQDVVIFSAALQWTCTLDLPVRIIQSLGRSGAGLKIFGIVGG</sequence>
<evidence type="ECO:0000313" key="2">
    <source>
        <dbReference type="Proteomes" id="UP001595075"/>
    </source>
</evidence>
<name>A0ABR4CLT4_9HELO</name>
<accession>A0ABR4CLT4</accession>
<proteinExistence type="predicted"/>
<dbReference type="Proteomes" id="UP001595075">
    <property type="component" value="Unassembled WGS sequence"/>
</dbReference>
<dbReference type="EMBL" id="JAZHXI010000006">
    <property type="protein sequence ID" value="KAL2070707.1"/>
    <property type="molecule type" value="Genomic_DNA"/>
</dbReference>
<evidence type="ECO:0000313" key="1">
    <source>
        <dbReference type="EMBL" id="KAL2070707.1"/>
    </source>
</evidence>
<gene>
    <name evidence="1" type="ORF">VTL71DRAFT_13733</name>
</gene>
<comment type="caution">
    <text evidence="1">The sequence shown here is derived from an EMBL/GenBank/DDBJ whole genome shotgun (WGS) entry which is preliminary data.</text>
</comment>
<keyword evidence="2" id="KW-1185">Reference proteome</keyword>
<protein>
    <submittedName>
        <fullName evidence="1">Uncharacterized protein</fullName>
    </submittedName>
</protein>
<organism evidence="1 2">
    <name type="scientific">Oculimacula yallundae</name>
    <dbReference type="NCBI Taxonomy" id="86028"/>
    <lineage>
        <taxon>Eukaryota</taxon>
        <taxon>Fungi</taxon>
        <taxon>Dikarya</taxon>
        <taxon>Ascomycota</taxon>
        <taxon>Pezizomycotina</taxon>
        <taxon>Leotiomycetes</taxon>
        <taxon>Helotiales</taxon>
        <taxon>Ploettnerulaceae</taxon>
        <taxon>Oculimacula</taxon>
    </lineage>
</organism>